<dbReference type="InterPro" id="IPR011577">
    <property type="entry name" value="Cyt_b561_bac/Ni-Hgenase"/>
</dbReference>
<keyword evidence="2" id="KW-1003">Cell membrane</keyword>
<dbReference type="InterPro" id="IPR051542">
    <property type="entry name" value="Hydrogenase_cytochrome"/>
</dbReference>
<dbReference type="Proteomes" id="UP000251135">
    <property type="component" value="Unassembled WGS sequence"/>
</dbReference>
<feature type="transmembrane region" description="Helical" evidence="6">
    <location>
        <begin position="200"/>
        <end position="218"/>
    </location>
</feature>
<feature type="domain" description="Cytochrome b561 bacterial/Ni-hydrogenase" evidence="7">
    <location>
        <begin position="7"/>
        <end position="182"/>
    </location>
</feature>
<feature type="transmembrane region" description="Helical" evidence="6">
    <location>
        <begin position="147"/>
        <end position="164"/>
    </location>
</feature>
<feature type="transmembrane region" description="Helical" evidence="6">
    <location>
        <begin position="12"/>
        <end position="28"/>
    </location>
</feature>
<evidence type="ECO:0000313" key="9">
    <source>
        <dbReference type="Proteomes" id="UP000251135"/>
    </source>
</evidence>
<evidence type="ECO:0000256" key="1">
    <source>
        <dbReference type="ARBA" id="ARBA00004651"/>
    </source>
</evidence>
<accession>A0A363D354</accession>
<name>A0A363D354_9BACT</name>
<feature type="transmembrane region" description="Helical" evidence="6">
    <location>
        <begin position="40"/>
        <end position="58"/>
    </location>
</feature>
<evidence type="ECO:0000256" key="4">
    <source>
        <dbReference type="ARBA" id="ARBA00022989"/>
    </source>
</evidence>
<evidence type="ECO:0000259" key="7">
    <source>
        <dbReference type="Pfam" id="PF01292"/>
    </source>
</evidence>
<dbReference type="EMBL" id="MUXE01000003">
    <property type="protein sequence ID" value="PUE65750.1"/>
    <property type="molecule type" value="Genomic_DNA"/>
</dbReference>
<dbReference type="Pfam" id="PF01292">
    <property type="entry name" value="Ni_hydr_CYTB"/>
    <property type="match status" value="1"/>
</dbReference>
<dbReference type="Gene3D" id="1.20.950.20">
    <property type="entry name" value="Transmembrane di-heme cytochromes, Chain C"/>
    <property type="match status" value="1"/>
</dbReference>
<comment type="subcellular location">
    <subcellularLocation>
        <location evidence="1">Cell membrane</location>
        <topology evidence="1">Multi-pass membrane protein</topology>
    </subcellularLocation>
</comment>
<dbReference type="InterPro" id="IPR016174">
    <property type="entry name" value="Di-haem_cyt_TM"/>
</dbReference>
<dbReference type="AlphaFoldDB" id="A0A363D354"/>
<keyword evidence="9" id="KW-1185">Reference proteome</keyword>
<evidence type="ECO:0000256" key="5">
    <source>
        <dbReference type="ARBA" id="ARBA00023136"/>
    </source>
</evidence>
<gene>
    <name evidence="8" type="ORF">B0174_02690</name>
</gene>
<reference evidence="8 9" key="1">
    <citation type="submission" date="2017-02" db="EMBL/GenBank/DDBJ databases">
        <title>Arcobacter caeni sp. nov, a new Arcobacter species isolated from reclaimed water.</title>
        <authorList>
            <person name="Figueras M.J."/>
            <person name="Perez-Cataluna A."/>
            <person name="Salas-Masso N."/>
        </authorList>
    </citation>
    <scope>NUCLEOTIDE SEQUENCE [LARGE SCALE GENOMIC DNA]</scope>
    <source>
        <strain evidence="8 9">RW17-10</strain>
    </source>
</reference>
<dbReference type="SUPFAM" id="SSF81342">
    <property type="entry name" value="Transmembrane di-heme cytochromes"/>
    <property type="match status" value="1"/>
</dbReference>
<dbReference type="InterPro" id="IPR018588">
    <property type="entry name" value="Dihaem_cytochrome-c"/>
</dbReference>
<keyword evidence="3 6" id="KW-0812">Transmembrane</keyword>
<dbReference type="GO" id="GO:0020037">
    <property type="term" value="F:heme binding"/>
    <property type="evidence" value="ECO:0007669"/>
    <property type="project" value="TreeGrafter"/>
</dbReference>
<protein>
    <recommendedName>
        <fullName evidence="7">Cytochrome b561 bacterial/Ni-hydrogenase domain-containing protein</fullName>
    </recommendedName>
</protein>
<dbReference type="GO" id="GO:0009055">
    <property type="term" value="F:electron transfer activity"/>
    <property type="evidence" value="ECO:0007669"/>
    <property type="project" value="InterPro"/>
</dbReference>
<evidence type="ECO:0000256" key="3">
    <source>
        <dbReference type="ARBA" id="ARBA00022692"/>
    </source>
</evidence>
<sequence>MQKSYIWSLPTRVFHFFFVLFILLAFLSDDEDRLLNYHALAGYAVLILLIFRFFWGFWGPKYSLFKDFPIGIQNVKDFIINIFDSNQKYIGHNPLASYAMFGMLIVTFLTVITGILAFGVQEGKGILSFLNSPYFKDMKLFKDIHEFLSSVLIALIIAHILGVLSDRLLHSKHETLKSIVTGFKVTQENESIKLNIFQKLFAFLAFVAFIAFLIFSLSQPKNILTASIHKPIDYKMQNPLFVKECASCHILYPPNLLPKKSWEIMMSNLENHFGDDASLDDESNKNILAYLVKNSAETSTTKASFKFLNSIGDKDIIALTKTTFWEKKHRDIPKELFLNKDIKSKANCKACHSDVEKGLIENENIKNLSDFK</sequence>
<proteinExistence type="predicted"/>
<keyword evidence="4 6" id="KW-1133">Transmembrane helix</keyword>
<dbReference type="RefSeq" id="WP_108558111.1">
    <property type="nucleotide sequence ID" value="NZ_MUXE01000003.1"/>
</dbReference>
<dbReference type="PANTHER" id="PTHR30485:SF2">
    <property type="entry name" value="BLL0597 PROTEIN"/>
    <property type="match status" value="1"/>
</dbReference>
<comment type="caution">
    <text evidence="8">The sequence shown here is derived from an EMBL/GenBank/DDBJ whole genome shotgun (WGS) entry which is preliminary data.</text>
</comment>
<evidence type="ECO:0000313" key="8">
    <source>
        <dbReference type="EMBL" id="PUE65750.1"/>
    </source>
</evidence>
<organism evidence="8 9">
    <name type="scientific">Arcobacter caeni</name>
    <dbReference type="NCBI Taxonomy" id="1912877"/>
    <lineage>
        <taxon>Bacteria</taxon>
        <taxon>Pseudomonadati</taxon>
        <taxon>Campylobacterota</taxon>
        <taxon>Epsilonproteobacteria</taxon>
        <taxon>Campylobacterales</taxon>
        <taxon>Arcobacteraceae</taxon>
        <taxon>Arcobacter</taxon>
    </lineage>
</organism>
<dbReference type="PANTHER" id="PTHR30485">
    <property type="entry name" value="NI/FE-HYDROGENASE 1 B-TYPE CYTOCHROME SUBUNIT"/>
    <property type="match status" value="1"/>
</dbReference>
<dbReference type="Pfam" id="PF09626">
    <property type="entry name" value="DHC"/>
    <property type="match status" value="1"/>
</dbReference>
<keyword evidence="5 6" id="KW-0472">Membrane</keyword>
<evidence type="ECO:0000256" key="6">
    <source>
        <dbReference type="SAM" id="Phobius"/>
    </source>
</evidence>
<dbReference type="GO" id="GO:0022904">
    <property type="term" value="P:respiratory electron transport chain"/>
    <property type="evidence" value="ECO:0007669"/>
    <property type="project" value="InterPro"/>
</dbReference>
<evidence type="ECO:0000256" key="2">
    <source>
        <dbReference type="ARBA" id="ARBA00022475"/>
    </source>
</evidence>
<dbReference type="OrthoDB" id="196472at2"/>
<feature type="transmembrane region" description="Helical" evidence="6">
    <location>
        <begin position="95"/>
        <end position="120"/>
    </location>
</feature>
<dbReference type="GO" id="GO:0005886">
    <property type="term" value="C:plasma membrane"/>
    <property type="evidence" value="ECO:0007669"/>
    <property type="project" value="UniProtKB-SubCell"/>
</dbReference>